<organism evidence="1 2">
    <name type="scientific">Xenorhabdus budapestensis</name>
    <dbReference type="NCBI Taxonomy" id="290110"/>
    <lineage>
        <taxon>Bacteria</taxon>
        <taxon>Pseudomonadati</taxon>
        <taxon>Pseudomonadota</taxon>
        <taxon>Gammaproteobacteria</taxon>
        <taxon>Enterobacterales</taxon>
        <taxon>Morganellaceae</taxon>
        <taxon>Xenorhabdus</taxon>
    </lineage>
</organism>
<gene>
    <name evidence="1" type="ORF">Xbud_02088</name>
</gene>
<protein>
    <submittedName>
        <fullName evidence="1">Uncharacterized protein</fullName>
    </submittedName>
</protein>
<dbReference type="EMBL" id="NIBS01000009">
    <property type="protein sequence ID" value="PHM27779.1"/>
    <property type="molecule type" value="Genomic_DNA"/>
</dbReference>
<proteinExistence type="predicted"/>
<accession>A0A2D0J139</accession>
<dbReference type="AlphaFoldDB" id="A0A2D0J139"/>
<sequence>MDNARFCGRYFLDANYNYLCYFLSINNTLKIH</sequence>
<comment type="caution">
    <text evidence="1">The sequence shown here is derived from an EMBL/GenBank/DDBJ whole genome shotgun (WGS) entry which is preliminary data.</text>
</comment>
<dbReference type="Proteomes" id="UP000225833">
    <property type="component" value="Unassembled WGS sequence"/>
</dbReference>
<name>A0A2D0J139_XENBU</name>
<evidence type="ECO:0000313" key="2">
    <source>
        <dbReference type="Proteomes" id="UP000225833"/>
    </source>
</evidence>
<evidence type="ECO:0000313" key="1">
    <source>
        <dbReference type="EMBL" id="PHM27779.1"/>
    </source>
</evidence>
<reference evidence="1 2" key="1">
    <citation type="journal article" date="2017" name="Nat. Microbiol.">
        <title>Natural product diversity associated with the nematode symbionts Photorhabdus and Xenorhabdus.</title>
        <authorList>
            <person name="Tobias N.J."/>
            <person name="Wolff H."/>
            <person name="Djahanschiri B."/>
            <person name="Grundmann F."/>
            <person name="Kronenwerth M."/>
            <person name="Shi Y.M."/>
            <person name="Simonyi S."/>
            <person name="Grun P."/>
            <person name="Shapiro-Ilan D."/>
            <person name="Pidot S.J."/>
            <person name="Stinear T.P."/>
            <person name="Ebersberger I."/>
            <person name="Bode H.B."/>
        </authorList>
    </citation>
    <scope>NUCLEOTIDE SEQUENCE [LARGE SCALE GENOMIC DNA]</scope>
    <source>
        <strain evidence="1 2">DSM 16342</strain>
    </source>
</reference>